<dbReference type="Proteomes" id="UP000744676">
    <property type="component" value="Unassembled WGS sequence"/>
</dbReference>
<sequence>MLSKTKSKETTAATTDLTPTVTSSPVQDLETPPRDSSLDDDDDDDDDMFSPYLEKETYNDFPEGGVKAWSVVFGAWCAMTASMGISNSIGFLQAWLATHQLADYTEAQISWIFSLFSFLLFFGGVQVGPIFDSYGIMVLLIPGCIGIVVSLVILSVCTQYYQFILGFAILGGLSCTMVFTPSVTIVGHWFYKKRGLATGIAASGGAVGGVIFPLVLIEIMPKIGYGWSIRVIALINVVLCLIAVALMRTRLPLEKSKKGALIDLKAFKDVRFGLTTFGVFLAEWALFIPLNYITSYALSKGLNEKFSYQMLAILNAGSVLGRCLPGYMSDVFGRFNVMIITATLCAITCLAIWLPAQTHLGPIVLFAFTFGLCSGTSICLTPVCISQICKTEDYGKRYGTCYSVVSFGVLTGMPIAGEILNRQGGSNFTGLICFSAASYIASAAMFFGARVYSTGWKLRAIY</sequence>
<evidence type="ECO:0000313" key="1">
    <source>
        <dbReference type="EMBL" id="KAF5102875.1"/>
    </source>
</evidence>
<accession>A0ACB6VB79</accession>
<evidence type="ECO:0000313" key="2">
    <source>
        <dbReference type="Proteomes" id="UP000744676"/>
    </source>
</evidence>
<gene>
    <name evidence="1" type="ORF">D0Z00_000133</name>
</gene>
<reference evidence="1 2" key="1">
    <citation type="journal article" date="2020" name="Front. Microbiol.">
        <title>Phenotypic and Genetic Characterization of the Cheese Ripening Yeast Geotrichum candidum.</title>
        <authorList>
            <person name="Perkins V."/>
            <person name="Vignola S."/>
            <person name="Lessard M.H."/>
            <person name="Plante P.L."/>
            <person name="Corbeil J."/>
            <person name="Dugat-Bony E."/>
            <person name="Frenette M."/>
            <person name="Labrie S."/>
        </authorList>
    </citation>
    <scope>NUCLEOTIDE SEQUENCE [LARGE SCALE GENOMIC DNA]</scope>
    <source>
        <strain evidence="1 2">LMA-1147</strain>
    </source>
</reference>
<proteinExistence type="predicted"/>
<comment type="caution">
    <text evidence="1">The sequence shown here is derived from an EMBL/GenBank/DDBJ whole genome shotgun (WGS) entry which is preliminary data.</text>
</comment>
<keyword evidence="2" id="KW-1185">Reference proteome</keyword>
<dbReference type="EMBL" id="QVQA01000002">
    <property type="protein sequence ID" value="KAF5102875.1"/>
    <property type="molecule type" value="Genomic_DNA"/>
</dbReference>
<protein>
    <submittedName>
        <fullName evidence="1">Uncharacterized protein</fullName>
    </submittedName>
</protein>
<name>A0ACB6VB79_9ASCO</name>
<organism evidence="1 2">
    <name type="scientific">Geotrichum galactomycetum</name>
    <dbReference type="NCBI Taxonomy" id="27317"/>
    <lineage>
        <taxon>Eukaryota</taxon>
        <taxon>Fungi</taxon>
        <taxon>Dikarya</taxon>
        <taxon>Ascomycota</taxon>
        <taxon>Saccharomycotina</taxon>
        <taxon>Dipodascomycetes</taxon>
        <taxon>Dipodascales</taxon>
        <taxon>Dipodascaceae</taxon>
        <taxon>Geotrichum</taxon>
    </lineage>
</organism>